<keyword evidence="3 5" id="KW-1133">Transmembrane helix</keyword>
<evidence type="ECO:0000256" key="1">
    <source>
        <dbReference type="ARBA" id="ARBA00004141"/>
    </source>
</evidence>
<gene>
    <name evidence="7" type="ORF">J2S64_002012</name>
</gene>
<keyword evidence="2 5" id="KW-0812">Transmembrane</keyword>
<keyword evidence="4 5" id="KW-0472">Membrane</keyword>
<dbReference type="Proteomes" id="UP001183817">
    <property type="component" value="Unassembled WGS sequence"/>
</dbReference>
<dbReference type="Pfam" id="PF13515">
    <property type="entry name" value="FUSC_2"/>
    <property type="match status" value="1"/>
</dbReference>
<evidence type="ECO:0000256" key="5">
    <source>
        <dbReference type="SAM" id="Phobius"/>
    </source>
</evidence>
<evidence type="ECO:0000256" key="3">
    <source>
        <dbReference type="ARBA" id="ARBA00022989"/>
    </source>
</evidence>
<reference evidence="7 8" key="1">
    <citation type="submission" date="2023-07" db="EMBL/GenBank/DDBJ databases">
        <title>Sequencing the genomes of 1000 actinobacteria strains.</title>
        <authorList>
            <person name="Klenk H.-P."/>
        </authorList>
    </citation>
    <scope>NUCLEOTIDE SEQUENCE [LARGE SCALE GENOMIC DNA]</scope>
    <source>
        <strain evidence="7 8">DSM 20167</strain>
    </source>
</reference>
<comment type="subcellular location">
    <subcellularLocation>
        <location evidence="1">Membrane</location>
        <topology evidence="1">Multi-pass membrane protein</topology>
    </subcellularLocation>
</comment>
<evidence type="ECO:0000256" key="2">
    <source>
        <dbReference type="ARBA" id="ARBA00022692"/>
    </source>
</evidence>
<dbReference type="RefSeq" id="WP_310290117.1">
    <property type="nucleotide sequence ID" value="NZ_BAAAWO010000001.1"/>
</dbReference>
<dbReference type="InterPro" id="IPR049453">
    <property type="entry name" value="Memb_transporter_dom"/>
</dbReference>
<feature type="transmembrane region" description="Helical" evidence="5">
    <location>
        <begin position="25"/>
        <end position="46"/>
    </location>
</feature>
<dbReference type="EMBL" id="JAVDYI010000001">
    <property type="protein sequence ID" value="MDR7358321.1"/>
    <property type="molecule type" value="Genomic_DNA"/>
</dbReference>
<sequence length="375" mass="39722">MGIGSSAGGAWTFVMRRNRVGVRRVGTSFPKIIQMTVSAVLAYWIAEQLLGHVDPIFAATSGLLVLGFGTATTVRRSMEVAIGCTLGVAVGDLLLTLLGSGLWQAALVLFLSLVIARFLDSGPIFSTQLGLQSVLVVLLPIGAAGPFSRSIDAVIGSLCGLLIMMVFPRDPRRTPTAELGKLLGELAGILHECGRAVSASDTTLAFHALVRARGTQQLLDSLPAALNMAREVATLAPAHRRHRSDLDRLKVTAEKTDLAVRNSRVLARRLTTVITQGSLTDQGVESVAGLLTELSEAVNALGYAVLETKESGYRRAVGRARRELAECAARLDPAALQVSGLQGEGMVLLLRPLVIDLLEATGTSHEEAVALLPRL</sequence>
<evidence type="ECO:0000256" key="4">
    <source>
        <dbReference type="ARBA" id="ARBA00023136"/>
    </source>
</evidence>
<feature type="transmembrane region" description="Helical" evidence="5">
    <location>
        <begin position="101"/>
        <end position="119"/>
    </location>
</feature>
<name>A0ABU2BI48_9MICC</name>
<keyword evidence="8" id="KW-1185">Reference proteome</keyword>
<accession>A0ABU2BI48</accession>
<protein>
    <submittedName>
        <fullName evidence="7">Uncharacterized membrane protein YgaE (UPF0421/DUF939 family)</fullName>
    </submittedName>
</protein>
<evidence type="ECO:0000313" key="7">
    <source>
        <dbReference type="EMBL" id="MDR7358321.1"/>
    </source>
</evidence>
<organism evidence="7 8">
    <name type="scientific">Paeniglutamicibacter sulfureus</name>
    <dbReference type="NCBI Taxonomy" id="43666"/>
    <lineage>
        <taxon>Bacteria</taxon>
        <taxon>Bacillati</taxon>
        <taxon>Actinomycetota</taxon>
        <taxon>Actinomycetes</taxon>
        <taxon>Micrococcales</taxon>
        <taxon>Micrococcaceae</taxon>
        <taxon>Paeniglutamicibacter</taxon>
    </lineage>
</organism>
<feature type="transmembrane region" description="Helical" evidence="5">
    <location>
        <begin position="52"/>
        <end position="71"/>
    </location>
</feature>
<feature type="domain" description="Integral membrane bound transporter" evidence="6">
    <location>
        <begin position="42"/>
        <end position="163"/>
    </location>
</feature>
<evidence type="ECO:0000259" key="6">
    <source>
        <dbReference type="Pfam" id="PF13515"/>
    </source>
</evidence>
<comment type="caution">
    <text evidence="7">The sequence shown here is derived from an EMBL/GenBank/DDBJ whole genome shotgun (WGS) entry which is preliminary data.</text>
</comment>
<evidence type="ECO:0000313" key="8">
    <source>
        <dbReference type="Proteomes" id="UP001183817"/>
    </source>
</evidence>
<proteinExistence type="predicted"/>